<protein>
    <submittedName>
        <fullName evidence="1">Uncharacterized protein</fullName>
    </submittedName>
</protein>
<reference evidence="1 2" key="1">
    <citation type="submission" date="2023-12" db="EMBL/GenBank/DDBJ databases">
        <title>Baltic Sea Cyanobacteria.</title>
        <authorList>
            <person name="Delbaje E."/>
            <person name="Fewer D.P."/>
            <person name="Shishido T.K."/>
        </authorList>
    </citation>
    <scope>NUCLEOTIDE SEQUENCE [LARGE SCALE GENOMIC DNA]</scope>
    <source>
        <strain evidence="1 2">UHCC 0281</strain>
    </source>
</reference>
<name>A0ABU5SU97_9CYAN</name>
<evidence type="ECO:0000313" key="2">
    <source>
        <dbReference type="Proteomes" id="UP001302329"/>
    </source>
</evidence>
<dbReference type="RefSeq" id="WP_323356243.1">
    <property type="nucleotide sequence ID" value="NZ_JAYGHY010000013.1"/>
</dbReference>
<sequence>MAAAVVGKHLFAALLAEGIEALAAELQQRVALAIAQLAAADQGVGAVAIAGDAVAGEHLAHHSLPWIRRATSCAGAGLRRPRSSRSISGWSMGLMHIRSSMNSRRRW</sequence>
<dbReference type="EMBL" id="JAYGHY010000013">
    <property type="protein sequence ID" value="MEA5442101.1"/>
    <property type="molecule type" value="Genomic_DNA"/>
</dbReference>
<organism evidence="1 2">
    <name type="scientific">Cyanobium gracile UHCC 0281</name>
    <dbReference type="NCBI Taxonomy" id="3110309"/>
    <lineage>
        <taxon>Bacteria</taxon>
        <taxon>Bacillati</taxon>
        <taxon>Cyanobacteriota</taxon>
        <taxon>Cyanophyceae</taxon>
        <taxon>Synechococcales</taxon>
        <taxon>Prochlorococcaceae</taxon>
        <taxon>Cyanobium</taxon>
    </lineage>
</organism>
<accession>A0ABU5SU97</accession>
<evidence type="ECO:0000313" key="1">
    <source>
        <dbReference type="EMBL" id="MEA5442101.1"/>
    </source>
</evidence>
<gene>
    <name evidence="1" type="ORF">VB739_06010</name>
</gene>
<comment type="caution">
    <text evidence="1">The sequence shown here is derived from an EMBL/GenBank/DDBJ whole genome shotgun (WGS) entry which is preliminary data.</text>
</comment>
<proteinExistence type="predicted"/>
<keyword evidence="2" id="KW-1185">Reference proteome</keyword>
<dbReference type="Proteomes" id="UP001302329">
    <property type="component" value="Unassembled WGS sequence"/>
</dbReference>